<protein>
    <submittedName>
        <fullName evidence="6">Putative P450 monooxygenase</fullName>
    </submittedName>
</protein>
<sequence length="510" mass="57587">MDFYNYLEAVTICSLLCLTYKAVYRLLFNPIARFPGPRLAALTFWYEFYYDVVLQGRYTWKIVELHERYGPIVRINPEELHVLDPAFYSTLYVGSVIRPTNKWYWSARMFGTSSAAVGTVDHDLHRHRRSALSPFFSKNHITQLGPRISKHINKLKKRLCQFKGTGIPVNLNHVFTSLTADIIGDLAFGEGHEILGDHHSSSDWHAFMMDLSKNTHLMKQFPSLYYLLTVLPRALVSFIHPLARQLFALEDSISLQIRVAQASAQKGKSPQTDTQQCMLDTLILSPHLAPSDKSLGRLWEESLTLLGAGTVTTAWALSVTCYHVLSKPHILESIQMELRDVCNDASSADYESFPYLSAVISEGLRLSHGTSHRLARISPHTDLQYGPHTIPAGTPVSMTQMHMHLDAGVFPTPNEFLPERWLPECCTESEWRLRRSYLVPFSKGSRMCVGMNLALAELYLTIGRLFGPGGVGFGNGLELFETGEKDVRVARDWFNPVPDMTSQGVRVLVK</sequence>
<feature type="binding site" description="axial binding residue" evidence="4">
    <location>
        <position position="448"/>
    </location>
    <ligand>
        <name>heme</name>
        <dbReference type="ChEBI" id="CHEBI:30413"/>
    </ligand>
    <ligandPart>
        <name>Fe</name>
        <dbReference type="ChEBI" id="CHEBI:18248"/>
    </ligandPart>
</feature>
<evidence type="ECO:0000256" key="1">
    <source>
        <dbReference type="ARBA" id="ARBA00001971"/>
    </source>
</evidence>
<dbReference type="OrthoDB" id="3945418at2759"/>
<dbReference type="InterPro" id="IPR002401">
    <property type="entry name" value="Cyt_P450_E_grp-I"/>
</dbReference>
<dbReference type="GO" id="GO:0016705">
    <property type="term" value="F:oxidoreductase activity, acting on paired donors, with incorporation or reduction of molecular oxygen"/>
    <property type="evidence" value="ECO:0007669"/>
    <property type="project" value="InterPro"/>
</dbReference>
<comment type="similarity">
    <text evidence="5">Belongs to the cytochrome P450 family.</text>
</comment>
<evidence type="ECO:0000256" key="3">
    <source>
        <dbReference type="ARBA" id="ARBA00023004"/>
    </source>
</evidence>
<comment type="cofactor">
    <cofactor evidence="1 4">
        <name>heme</name>
        <dbReference type="ChEBI" id="CHEBI:30413"/>
    </cofactor>
</comment>
<dbReference type="GO" id="GO:0005506">
    <property type="term" value="F:iron ion binding"/>
    <property type="evidence" value="ECO:0007669"/>
    <property type="project" value="InterPro"/>
</dbReference>
<dbReference type="EMBL" id="MU005766">
    <property type="protein sequence ID" value="KAF2712577.1"/>
    <property type="molecule type" value="Genomic_DNA"/>
</dbReference>
<evidence type="ECO:0000256" key="4">
    <source>
        <dbReference type="PIRSR" id="PIRSR602401-1"/>
    </source>
</evidence>
<dbReference type="Gene3D" id="1.10.630.10">
    <property type="entry name" value="Cytochrome P450"/>
    <property type="match status" value="1"/>
</dbReference>
<dbReference type="PANTHER" id="PTHR24305">
    <property type="entry name" value="CYTOCHROME P450"/>
    <property type="match status" value="1"/>
</dbReference>
<dbReference type="PRINTS" id="PR00463">
    <property type="entry name" value="EP450I"/>
</dbReference>
<reference evidence="6" key="1">
    <citation type="journal article" date="2020" name="Stud. Mycol.">
        <title>101 Dothideomycetes genomes: a test case for predicting lifestyles and emergence of pathogens.</title>
        <authorList>
            <person name="Haridas S."/>
            <person name="Albert R."/>
            <person name="Binder M."/>
            <person name="Bloem J."/>
            <person name="Labutti K."/>
            <person name="Salamov A."/>
            <person name="Andreopoulos B."/>
            <person name="Baker S."/>
            <person name="Barry K."/>
            <person name="Bills G."/>
            <person name="Bluhm B."/>
            <person name="Cannon C."/>
            <person name="Castanera R."/>
            <person name="Culley D."/>
            <person name="Daum C."/>
            <person name="Ezra D."/>
            <person name="Gonzalez J."/>
            <person name="Henrissat B."/>
            <person name="Kuo A."/>
            <person name="Liang C."/>
            <person name="Lipzen A."/>
            <person name="Lutzoni F."/>
            <person name="Magnuson J."/>
            <person name="Mondo S."/>
            <person name="Nolan M."/>
            <person name="Ohm R."/>
            <person name="Pangilinan J."/>
            <person name="Park H.-J."/>
            <person name="Ramirez L."/>
            <person name="Alfaro M."/>
            <person name="Sun H."/>
            <person name="Tritt A."/>
            <person name="Yoshinaga Y."/>
            <person name="Zwiers L.-H."/>
            <person name="Turgeon B."/>
            <person name="Goodwin S."/>
            <person name="Spatafora J."/>
            <person name="Crous P."/>
            <person name="Grigoriev I."/>
        </authorList>
    </citation>
    <scope>NUCLEOTIDE SEQUENCE</scope>
    <source>
        <strain evidence="6">CBS 279.74</strain>
    </source>
</reference>
<gene>
    <name evidence="6" type="ORF">K504DRAFT_401596</name>
</gene>
<keyword evidence="2 4" id="KW-0479">Metal-binding</keyword>
<keyword evidence="7" id="KW-1185">Reference proteome</keyword>
<dbReference type="PROSITE" id="PS00086">
    <property type="entry name" value="CYTOCHROME_P450"/>
    <property type="match status" value="1"/>
</dbReference>
<name>A0A6G1KJN7_9PLEO</name>
<evidence type="ECO:0000313" key="7">
    <source>
        <dbReference type="Proteomes" id="UP000799428"/>
    </source>
</evidence>
<dbReference type="InterPro" id="IPR036396">
    <property type="entry name" value="Cyt_P450_sf"/>
</dbReference>
<dbReference type="InterPro" id="IPR001128">
    <property type="entry name" value="Cyt_P450"/>
</dbReference>
<feature type="non-terminal residue" evidence="6">
    <location>
        <position position="510"/>
    </location>
</feature>
<dbReference type="InterPro" id="IPR050121">
    <property type="entry name" value="Cytochrome_P450_monoxygenase"/>
</dbReference>
<dbReference type="GO" id="GO:0020037">
    <property type="term" value="F:heme binding"/>
    <property type="evidence" value="ECO:0007669"/>
    <property type="project" value="InterPro"/>
</dbReference>
<dbReference type="GO" id="GO:0004497">
    <property type="term" value="F:monooxygenase activity"/>
    <property type="evidence" value="ECO:0007669"/>
    <property type="project" value="UniProtKB-KW"/>
</dbReference>
<dbReference type="InterPro" id="IPR017972">
    <property type="entry name" value="Cyt_P450_CS"/>
</dbReference>
<accession>A0A6G1KJN7</accession>
<dbReference type="SUPFAM" id="SSF48264">
    <property type="entry name" value="Cytochrome P450"/>
    <property type="match status" value="1"/>
</dbReference>
<dbReference type="Pfam" id="PF00067">
    <property type="entry name" value="p450"/>
    <property type="match status" value="1"/>
</dbReference>
<dbReference type="AlphaFoldDB" id="A0A6G1KJN7"/>
<dbReference type="Proteomes" id="UP000799428">
    <property type="component" value="Unassembled WGS sequence"/>
</dbReference>
<dbReference type="PRINTS" id="PR00385">
    <property type="entry name" value="P450"/>
</dbReference>
<dbReference type="CDD" id="cd11062">
    <property type="entry name" value="CYP58-like"/>
    <property type="match status" value="1"/>
</dbReference>
<keyword evidence="4 5" id="KW-0349">Heme</keyword>
<organism evidence="6 7">
    <name type="scientific">Pleomassaria siparia CBS 279.74</name>
    <dbReference type="NCBI Taxonomy" id="1314801"/>
    <lineage>
        <taxon>Eukaryota</taxon>
        <taxon>Fungi</taxon>
        <taxon>Dikarya</taxon>
        <taxon>Ascomycota</taxon>
        <taxon>Pezizomycotina</taxon>
        <taxon>Dothideomycetes</taxon>
        <taxon>Pleosporomycetidae</taxon>
        <taxon>Pleosporales</taxon>
        <taxon>Pleomassariaceae</taxon>
        <taxon>Pleomassaria</taxon>
    </lineage>
</organism>
<proteinExistence type="inferred from homology"/>
<dbReference type="PANTHER" id="PTHR24305:SF231">
    <property type="entry name" value="P450, PUTATIVE (EUROFUNG)-RELATED"/>
    <property type="match status" value="1"/>
</dbReference>
<evidence type="ECO:0000313" key="6">
    <source>
        <dbReference type="EMBL" id="KAF2712577.1"/>
    </source>
</evidence>
<keyword evidence="5" id="KW-0560">Oxidoreductase</keyword>
<keyword evidence="3 4" id="KW-0408">Iron</keyword>
<evidence type="ECO:0000256" key="2">
    <source>
        <dbReference type="ARBA" id="ARBA00022723"/>
    </source>
</evidence>
<keyword evidence="5 6" id="KW-0503">Monooxygenase</keyword>
<evidence type="ECO:0000256" key="5">
    <source>
        <dbReference type="RuleBase" id="RU000461"/>
    </source>
</evidence>